<evidence type="ECO:0000313" key="6">
    <source>
        <dbReference type="Proteomes" id="UP000198541"/>
    </source>
</evidence>
<accession>A0A1H0E7L2</accession>
<keyword evidence="2" id="KW-0547">Nucleotide-binding</keyword>
<protein>
    <submittedName>
        <fullName evidence="5">Nucleotide-binding universal stress protein, UspA family</fullName>
    </submittedName>
</protein>
<keyword evidence="6" id="KW-1185">Reference proteome</keyword>
<dbReference type="InterPro" id="IPR006015">
    <property type="entry name" value="Universal_stress_UspA"/>
</dbReference>
<evidence type="ECO:0000259" key="4">
    <source>
        <dbReference type="Pfam" id="PF00582"/>
    </source>
</evidence>
<proteinExistence type="inferred from homology"/>
<dbReference type="PANTHER" id="PTHR46268:SF27">
    <property type="entry name" value="UNIVERSAL STRESS PROTEIN RV2623"/>
    <property type="match status" value="1"/>
</dbReference>
<organism evidence="5 6">
    <name type="scientific">Actinomyces ruminicola</name>
    <dbReference type="NCBI Taxonomy" id="332524"/>
    <lineage>
        <taxon>Bacteria</taxon>
        <taxon>Bacillati</taxon>
        <taxon>Actinomycetota</taxon>
        <taxon>Actinomycetes</taxon>
        <taxon>Actinomycetales</taxon>
        <taxon>Actinomycetaceae</taxon>
        <taxon>Actinomyces</taxon>
    </lineage>
</organism>
<reference evidence="6" key="1">
    <citation type="submission" date="2016-10" db="EMBL/GenBank/DDBJ databases">
        <authorList>
            <person name="Varghese N."/>
            <person name="Submissions S."/>
        </authorList>
    </citation>
    <scope>NUCLEOTIDE SEQUENCE [LARGE SCALE GENOMIC DNA]</scope>
    <source>
        <strain evidence="6">DSM 27982</strain>
    </source>
</reference>
<evidence type="ECO:0000256" key="3">
    <source>
        <dbReference type="ARBA" id="ARBA00022840"/>
    </source>
</evidence>
<name>A0A1H0E7L2_9ACTO</name>
<dbReference type="Proteomes" id="UP000198541">
    <property type="component" value="Unassembled WGS sequence"/>
</dbReference>
<keyword evidence="3" id="KW-0067">ATP-binding</keyword>
<dbReference type="CDD" id="cd23659">
    <property type="entry name" value="USP_At3g01520-like"/>
    <property type="match status" value="1"/>
</dbReference>
<dbReference type="AlphaFoldDB" id="A0A1H0E7L2"/>
<dbReference type="CDD" id="cd00293">
    <property type="entry name" value="USP-like"/>
    <property type="match status" value="1"/>
</dbReference>
<dbReference type="InterPro" id="IPR006016">
    <property type="entry name" value="UspA"/>
</dbReference>
<dbReference type="Gene3D" id="3.40.50.620">
    <property type="entry name" value="HUPs"/>
    <property type="match status" value="2"/>
</dbReference>
<dbReference type="EMBL" id="FNIM01000014">
    <property type="protein sequence ID" value="SDN78427.1"/>
    <property type="molecule type" value="Genomic_DNA"/>
</dbReference>
<evidence type="ECO:0000256" key="2">
    <source>
        <dbReference type="ARBA" id="ARBA00022741"/>
    </source>
</evidence>
<comment type="similarity">
    <text evidence="1">Belongs to the universal stress protein A family.</text>
</comment>
<dbReference type="PRINTS" id="PR01438">
    <property type="entry name" value="UNVRSLSTRESS"/>
</dbReference>
<dbReference type="PANTHER" id="PTHR46268">
    <property type="entry name" value="STRESS RESPONSE PROTEIN NHAX"/>
    <property type="match status" value="1"/>
</dbReference>
<dbReference type="Pfam" id="PF00582">
    <property type="entry name" value="Usp"/>
    <property type="match status" value="2"/>
</dbReference>
<dbReference type="InterPro" id="IPR014729">
    <property type="entry name" value="Rossmann-like_a/b/a_fold"/>
</dbReference>
<dbReference type="RefSeq" id="WP_092537358.1">
    <property type="nucleotide sequence ID" value="NZ_FNIM01000014.1"/>
</dbReference>
<dbReference type="STRING" id="332524.SAMN04487766_10516"/>
<feature type="domain" description="UspA" evidence="4">
    <location>
        <begin position="6"/>
        <end position="142"/>
    </location>
</feature>
<dbReference type="SUPFAM" id="SSF52402">
    <property type="entry name" value="Adenine nucleotide alpha hydrolases-like"/>
    <property type="match status" value="2"/>
</dbReference>
<dbReference type="GO" id="GO:0005524">
    <property type="term" value="F:ATP binding"/>
    <property type="evidence" value="ECO:0007669"/>
    <property type="project" value="UniProtKB-KW"/>
</dbReference>
<gene>
    <name evidence="5" type="ORF">SAMN05216355_11447</name>
</gene>
<evidence type="ECO:0000313" key="5">
    <source>
        <dbReference type="EMBL" id="SDN78427.1"/>
    </source>
</evidence>
<sequence length="313" mass="32113">MAEDKVVLVGVDGSPESLEAVDWAVDRAACNGWRVHILCAYSLPSFTTASLDGGYAALDDSAVRAGAEAVVNEAVARAQGRGVTVTSSLETGDPAGVLVDLSADAALAVVGTRGGGGFADRLLGTVSSALPAHSRCPAVVVPRHTEGSAFTPVRRIVVGVDGSDSARKALRRAVREADAWGAELTAIAAVPMASGAGALAWLPAAVDREQVLTDVRSGLDRAIAEATEGYPDVVVRRHALDGNAAELLSEFSTAVDLVVVGSRGRGGFSGLLLGSVSQAVLSHASCPIMVVPARTREEDARVGRNQTTPWSRA</sequence>
<feature type="domain" description="UspA" evidence="4">
    <location>
        <begin position="153"/>
        <end position="292"/>
    </location>
</feature>
<evidence type="ECO:0000256" key="1">
    <source>
        <dbReference type="ARBA" id="ARBA00008791"/>
    </source>
</evidence>